<organism evidence="1">
    <name type="scientific">marine sediment metagenome</name>
    <dbReference type="NCBI Taxonomy" id="412755"/>
    <lineage>
        <taxon>unclassified sequences</taxon>
        <taxon>metagenomes</taxon>
        <taxon>ecological metagenomes</taxon>
    </lineage>
</organism>
<comment type="caution">
    <text evidence="1">The sequence shown here is derived from an EMBL/GenBank/DDBJ whole genome shotgun (WGS) entry which is preliminary data.</text>
</comment>
<accession>A0A0F9KTL0</accession>
<protein>
    <submittedName>
        <fullName evidence="1">Uncharacterized protein</fullName>
    </submittedName>
</protein>
<gene>
    <name evidence="1" type="ORF">LCGC14_1663010</name>
</gene>
<sequence>MRVKPWCSTHKIGVDPVYVRGQDEKMARLSDLYACHTADSEIHFFTSPVFGIFAHRDFPAYLERDYAPDA</sequence>
<dbReference type="AlphaFoldDB" id="A0A0F9KTL0"/>
<evidence type="ECO:0000313" key="1">
    <source>
        <dbReference type="EMBL" id="KKM18705.1"/>
    </source>
</evidence>
<name>A0A0F9KTL0_9ZZZZ</name>
<proteinExistence type="predicted"/>
<reference evidence="1" key="1">
    <citation type="journal article" date="2015" name="Nature">
        <title>Complex archaea that bridge the gap between prokaryotes and eukaryotes.</title>
        <authorList>
            <person name="Spang A."/>
            <person name="Saw J.H."/>
            <person name="Jorgensen S.L."/>
            <person name="Zaremba-Niedzwiedzka K."/>
            <person name="Martijn J."/>
            <person name="Lind A.E."/>
            <person name="van Eijk R."/>
            <person name="Schleper C."/>
            <person name="Guy L."/>
            <person name="Ettema T.J."/>
        </authorList>
    </citation>
    <scope>NUCLEOTIDE SEQUENCE</scope>
</reference>
<dbReference type="EMBL" id="LAZR01014164">
    <property type="protein sequence ID" value="KKM18705.1"/>
    <property type="molecule type" value="Genomic_DNA"/>
</dbReference>